<feature type="binding site" evidence="5">
    <location>
        <position position="62"/>
    </location>
    <ligand>
        <name>Mg(2+)</name>
        <dbReference type="ChEBI" id="CHEBI:18420"/>
        <label>1</label>
        <note>catalytic</note>
    </ligand>
</feature>
<evidence type="ECO:0000256" key="1">
    <source>
        <dbReference type="ARBA" id="ARBA00009759"/>
    </source>
</evidence>
<protein>
    <submittedName>
        <fullName evidence="6">Histidinol-phosphate aminotransferase</fullName>
    </submittedName>
</protein>
<evidence type="ECO:0000256" key="5">
    <source>
        <dbReference type="PIRSR" id="PIRSR600760-2"/>
    </source>
</evidence>
<dbReference type="GO" id="GO:0008934">
    <property type="term" value="F:inositol monophosphate 1-phosphatase activity"/>
    <property type="evidence" value="ECO:0007669"/>
    <property type="project" value="TreeGrafter"/>
</dbReference>
<name>A0AAW3YRE0_9GAMM</name>
<keyword evidence="6" id="KW-0032">Aminotransferase</keyword>
<dbReference type="AlphaFoldDB" id="A0AAW3YRE0"/>
<sequence>MLEIALEAVNSIRKKTQDAFHEAEKFDYKPDRSIVTQTDLMLETEIRNIFEKRSPGVPIWGEEYGLNGAEKFESGWVIDPIDGTRAFLYGIPLFSTLIAFVDQGEPVVGVMSFPAISTTFYAAKGKGCWKSMEGKPLKQLKMAKNSPEKVEQAVITASGIHSTTYHLADGAIAYDMDSLVKTARDFMFVNDAYQHAMVAAGRLHCAIDTIMKPWDSAAILPCIREAGGDFCSLDGCREKVMFGGSLLSACTPKLLDSVVELMKPSPSDEAFSI</sequence>
<evidence type="ECO:0000313" key="6">
    <source>
        <dbReference type="EMBL" id="MBD2799644.1"/>
    </source>
</evidence>
<evidence type="ECO:0000256" key="3">
    <source>
        <dbReference type="ARBA" id="ARBA00022801"/>
    </source>
</evidence>
<feature type="binding site" evidence="5">
    <location>
        <position position="81"/>
    </location>
    <ligand>
        <name>Mg(2+)</name>
        <dbReference type="ChEBI" id="CHEBI:18420"/>
        <label>1</label>
        <note>catalytic</note>
    </ligand>
</feature>
<dbReference type="GO" id="GO:0046872">
    <property type="term" value="F:metal ion binding"/>
    <property type="evidence" value="ECO:0007669"/>
    <property type="project" value="UniProtKB-KW"/>
</dbReference>
<dbReference type="PROSITE" id="PS00629">
    <property type="entry name" value="IMP_1"/>
    <property type="match status" value="1"/>
</dbReference>
<dbReference type="Gene3D" id="3.40.190.80">
    <property type="match status" value="1"/>
</dbReference>
<keyword evidence="3" id="KW-0378">Hydrolase</keyword>
<evidence type="ECO:0000256" key="2">
    <source>
        <dbReference type="ARBA" id="ARBA00022723"/>
    </source>
</evidence>
<dbReference type="SUPFAM" id="SSF56655">
    <property type="entry name" value="Carbohydrate phosphatase"/>
    <property type="match status" value="1"/>
</dbReference>
<comment type="similarity">
    <text evidence="1">Belongs to the inositol monophosphatase superfamily.</text>
</comment>
<keyword evidence="6" id="KW-0808">Transferase</keyword>
<dbReference type="Proteomes" id="UP001193920">
    <property type="component" value="Unassembled WGS sequence"/>
</dbReference>
<comment type="caution">
    <text evidence="6">The sequence shown here is derived from an EMBL/GenBank/DDBJ whole genome shotgun (WGS) entry which is preliminary data.</text>
</comment>
<reference evidence="6" key="1">
    <citation type="submission" date="2020-09" db="EMBL/GenBank/DDBJ databases">
        <authorList>
            <person name="Palma L."/>
            <person name="Caballero P."/>
            <person name="Berry C."/>
            <person name="Del Valle E."/>
        </authorList>
    </citation>
    <scope>NUCLEOTIDE SEQUENCE</scope>
    <source>
        <strain evidence="6">M</strain>
    </source>
</reference>
<dbReference type="GO" id="GO:0008483">
    <property type="term" value="F:transaminase activity"/>
    <property type="evidence" value="ECO:0007669"/>
    <property type="project" value="UniProtKB-KW"/>
</dbReference>
<dbReference type="Gene3D" id="3.30.540.10">
    <property type="entry name" value="Fructose-1,6-Bisphosphatase, subunit A, domain 1"/>
    <property type="match status" value="1"/>
</dbReference>
<proteinExistence type="inferred from homology"/>
<feature type="binding site" evidence="5">
    <location>
        <position position="82"/>
    </location>
    <ligand>
        <name>Mg(2+)</name>
        <dbReference type="ChEBI" id="CHEBI:18420"/>
        <label>1</label>
        <note>catalytic</note>
    </ligand>
</feature>
<comment type="cofactor">
    <cofactor evidence="5">
        <name>Mg(2+)</name>
        <dbReference type="ChEBI" id="CHEBI:18420"/>
    </cofactor>
</comment>
<feature type="binding site" evidence="5">
    <location>
        <position position="79"/>
    </location>
    <ligand>
        <name>Mg(2+)</name>
        <dbReference type="ChEBI" id="CHEBI:18420"/>
        <label>1</label>
        <note>catalytic</note>
    </ligand>
</feature>
<dbReference type="PRINTS" id="PR00377">
    <property type="entry name" value="IMPHPHTASES"/>
</dbReference>
<dbReference type="GO" id="GO:0006020">
    <property type="term" value="P:inositol metabolic process"/>
    <property type="evidence" value="ECO:0007669"/>
    <property type="project" value="TreeGrafter"/>
</dbReference>
<dbReference type="InterPro" id="IPR000760">
    <property type="entry name" value="Inositol_monophosphatase-like"/>
</dbReference>
<organism evidence="6">
    <name type="scientific">Xenorhabdus szentirmaii</name>
    <dbReference type="NCBI Taxonomy" id="290112"/>
    <lineage>
        <taxon>Bacteria</taxon>
        <taxon>Pseudomonadati</taxon>
        <taxon>Pseudomonadota</taxon>
        <taxon>Gammaproteobacteria</taxon>
        <taxon>Enterobacterales</taxon>
        <taxon>Morganellaceae</taxon>
        <taxon>Xenorhabdus</taxon>
    </lineage>
</organism>
<dbReference type="GO" id="GO:0007165">
    <property type="term" value="P:signal transduction"/>
    <property type="evidence" value="ECO:0007669"/>
    <property type="project" value="TreeGrafter"/>
</dbReference>
<dbReference type="EMBL" id="JACXBF010000115">
    <property type="protein sequence ID" value="MBD2799644.1"/>
    <property type="molecule type" value="Genomic_DNA"/>
</dbReference>
<evidence type="ECO:0000256" key="4">
    <source>
        <dbReference type="ARBA" id="ARBA00022842"/>
    </source>
</evidence>
<dbReference type="PANTHER" id="PTHR20854">
    <property type="entry name" value="INOSITOL MONOPHOSPHATASE"/>
    <property type="match status" value="1"/>
</dbReference>
<gene>
    <name evidence="6" type="ORF">ID854_04030</name>
</gene>
<dbReference type="Pfam" id="PF00459">
    <property type="entry name" value="Inositol_P"/>
    <property type="match status" value="1"/>
</dbReference>
<accession>A0AAW3YRE0</accession>
<feature type="binding site" evidence="5">
    <location>
        <position position="215"/>
    </location>
    <ligand>
        <name>Mg(2+)</name>
        <dbReference type="ChEBI" id="CHEBI:18420"/>
        <label>1</label>
        <note>catalytic</note>
    </ligand>
</feature>
<dbReference type="PANTHER" id="PTHR20854:SF4">
    <property type="entry name" value="INOSITOL-1-MONOPHOSPHATASE-RELATED"/>
    <property type="match status" value="1"/>
</dbReference>
<reference evidence="6" key="2">
    <citation type="journal article" date="2024" name="Toxins">
        <title>Genome Sequence Analysis of Native Xenorhabdus Strains Isolated from Entomopathogenic Nematodes in Argentina.</title>
        <authorList>
            <person name="Palma L."/>
            <person name="Frizzo L."/>
            <person name="Kaiser S."/>
            <person name="Berry C."/>
            <person name="Caballero P."/>
            <person name="Bode H.B."/>
            <person name="Del Valle E.E."/>
        </authorList>
    </citation>
    <scope>NUCLEOTIDE SEQUENCE</scope>
    <source>
        <strain evidence="6">M</strain>
    </source>
</reference>
<keyword evidence="2 5" id="KW-0479">Metal-binding</keyword>
<dbReference type="RefSeq" id="WP_323867362.1">
    <property type="nucleotide sequence ID" value="NZ_JACXBF010000115.1"/>
</dbReference>
<keyword evidence="4 5" id="KW-0460">Magnesium</keyword>
<dbReference type="InterPro" id="IPR020583">
    <property type="entry name" value="Inositol_monoP_metal-BS"/>
</dbReference>